<keyword evidence="3" id="KW-1185">Reference proteome</keyword>
<dbReference type="OrthoDB" id="9626941at2759"/>
<evidence type="ECO:0000313" key="3">
    <source>
        <dbReference type="Proteomes" id="UP000694564"/>
    </source>
</evidence>
<dbReference type="Proteomes" id="UP000694564">
    <property type="component" value="Chromosome 10"/>
</dbReference>
<dbReference type="AlphaFoldDB" id="A0A8D2B4L4"/>
<dbReference type="GeneTree" id="ENSGT00940000173025"/>
<evidence type="ECO:0000256" key="1">
    <source>
        <dbReference type="SAM" id="MobiDB-lite"/>
    </source>
</evidence>
<name>A0A8D2B4L4_SCIVU</name>
<protein>
    <submittedName>
        <fullName evidence="2">Uncharacterized protein</fullName>
    </submittedName>
</protein>
<accession>A0A8D2B4L4</accession>
<sequence>MKLVRFLMKLSHETVTTEMKNGTSPWNNYRYSLPLDTLLMDIESKVKSKKRETLHKESEAEGTLGNNVNRQQNGQNCCLLVF</sequence>
<reference evidence="2" key="2">
    <citation type="submission" date="2025-09" db="UniProtKB">
        <authorList>
            <consortium name="Ensembl"/>
        </authorList>
    </citation>
    <scope>IDENTIFICATION</scope>
</reference>
<evidence type="ECO:0000313" key="2">
    <source>
        <dbReference type="Ensembl" id="ENSSVLP00005007332.1"/>
    </source>
</evidence>
<proteinExistence type="predicted"/>
<organism evidence="2 3">
    <name type="scientific">Sciurus vulgaris</name>
    <name type="common">Eurasian red squirrel</name>
    <dbReference type="NCBI Taxonomy" id="55149"/>
    <lineage>
        <taxon>Eukaryota</taxon>
        <taxon>Metazoa</taxon>
        <taxon>Chordata</taxon>
        <taxon>Craniata</taxon>
        <taxon>Vertebrata</taxon>
        <taxon>Euteleostomi</taxon>
        <taxon>Mammalia</taxon>
        <taxon>Eutheria</taxon>
        <taxon>Euarchontoglires</taxon>
        <taxon>Glires</taxon>
        <taxon>Rodentia</taxon>
        <taxon>Sciuromorpha</taxon>
        <taxon>Sciuridae</taxon>
        <taxon>Sciurinae</taxon>
        <taxon>Sciurini</taxon>
        <taxon>Sciurus</taxon>
    </lineage>
</organism>
<dbReference type="Gene3D" id="2.30.30.100">
    <property type="match status" value="1"/>
</dbReference>
<feature type="region of interest" description="Disordered" evidence="1">
    <location>
        <begin position="50"/>
        <end position="73"/>
    </location>
</feature>
<reference evidence="2" key="1">
    <citation type="submission" date="2025-08" db="UniProtKB">
        <authorList>
            <consortium name="Ensembl"/>
        </authorList>
    </citation>
    <scope>IDENTIFICATION</scope>
</reference>
<dbReference type="Ensembl" id="ENSSVLT00005008173.1">
    <property type="protein sequence ID" value="ENSSVLP00005007332.1"/>
    <property type="gene ID" value="ENSSVLG00005005987.1"/>
</dbReference>